<dbReference type="Proteomes" id="UP001500298">
    <property type="component" value="Unassembled WGS sequence"/>
</dbReference>
<evidence type="ECO:0000313" key="2">
    <source>
        <dbReference type="EMBL" id="GAA4835143.1"/>
    </source>
</evidence>
<dbReference type="SUPFAM" id="SSF158949">
    <property type="entry name" value="Smr-associated domain-like"/>
    <property type="match status" value="1"/>
</dbReference>
<keyword evidence="3" id="KW-1185">Reference proteome</keyword>
<dbReference type="Pfam" id="PF01713">
    <property type="entry name" value="Smr"/>
    <property type="match status" value="1"/>
</dbReference>
<feature type="domain" description="Smr" evidence="1">
    <location>
        <begin position="259"/>
        <end position="320"/>
    </location>
</feature>
<dbReference type="EMBL" id="BAABJX010000032">
    <property type="protein sequence ID" value="GAA4835143.1"/>
    <property type="molecule type" value="Genomic_DNA"/>
</dbReference>
<dbReference type="InterPro" id="IPR002625">
    <property type="entry name" value="Smr_dom"/>
</dbReference>
<dbReference type="InterPro" id="IPR036781">
    <property type="entry name" value="Smr_assoc-like_sf"/>
</dbReference>
<dbReference type="RefSeq" id="WP_345371502.1">
    <property type="nucleotide sequence ID" value="NZ_BAABJX010000032.1"/>
</dbReference>
<organism evidence="2 3">
    <name type="scientific">Algivirga pacifica</name>
    <dbReference type="NCBI Taxonomy" id="1162670"/>
    <lineage>
        <taxon>Bacteria</taxon>
        <taxon>Pseudomonadati</taxon>
        <taxon>Bacteroidota</taxon>
        <taxon>Cytophagia</taxon>
        <taxon>Cytophagales</taxon>
        <taxon>Flammeovirgaceae</taxon>
        <taxon>Algivirga</taxon>
    </lineage>
</organism>
<evidence type="ECO:0000313" key="3">
    <source>
        <dbReference type="Proteomes" id="UP001500298"/>
    </source>
</evidence>
<dbReference type="Gene3D" id="2.60.40.1600">
    <property type="entry name" value="Smr-associated-like"/>
    <property type="match status" value="1"/>
</dbReference>
<evidence type="ECO:0000259" key="1">
    <source>
        <dbReference type="PROSITE" id="PS50828"/>
    </source>
</evidence>
<proteinExistence type="predicted"/>
<dbReference type="PROSITE" id="PS50828">
    <property type="entry name" value="SMR"/>
    <property type="match status" value="1"/>
</dbReference>
<protein>
    <submittedName>
        <fullName evidence="2">DUF2027 domain-containing protein</fullName>
    </submittedName>
</protein>
<name>A0ABP9DAB1_9BACT</name>
<comment type="caution">
    <text evidence="2">The sequence shown here is derived from an EMBL/GenBank/DDBJ whole genome shotgun (WGS) entry which is preliminary data.</text>
</comment>
<reference evidence="3" key="1">
    <citation type="journal article" date="2019" name="Int. J. Syst. Evol. Microbiol.">
        <title>The Global Catalogue of Microorganisms (GCM) 10K type strain sequencing project: providing services to taxonomists for standard genome sequencing and annotation.</title>
        <authorList>
            <consortium name="The Broad Institute Genomics Platform"/>
            <consortium name="The Broad Institute Genome Sequencing Center for Infectious Disease"/>
            <person name="Wu L."/>
            <person name="Ma J."/>
        </authorList>
    </citation>
    <scope>NUCLEOTIDE SEQUENCE [LARGE SCALE GENOMIC DNA]</scope>
    <source>
        <strain evidence="3">JCM 18326</strain>
    </source>
</reference>
<dbReference type="InterPro" id="IPR036063">
    <property type="entry name" value="Smr_dom_sf"/>
</dbReference>
<dbReference type="Gene3D" id="3.30.1370.110">
    <property type="match status" value="1"/>
</dbReference>
<sequence>MNIGDRVRSIGGNEEGIVTGFISEREVEVEIEDGFRIPFLRAELVLVSKDETKAFGDNPTPLEDSSKKNKPQIPVYAEKGIFLAFTHLNDKLLELHLINNTDLTIPVLLGSEKKGMYEGIYVGGLNPKTHKKVHQLNLDDFEQWPLLIVQGLLFKAGLSIAREPLVRKLKFKAQAFMKSKKEVPMLGMDGYVFQLDVEELGELDADQLKNGILESDQPAQEQIEMPKAPKTEIDLHAEALGIEGADEKNILSLQILHFEKELEAAIAHDKPAITFIHGVGAGILKQEIEKRLKKYKEHIEFFQEAQKEKFGYGAIKIKLK</sequence>
<accession>A0ABP9DAB1</accession>
<gene>
    <name evidence="2" type="ORF">GCM10023331_20470</name>
</gene>